<dbReference type="GO" id="GO:0006829">
    <property type="term" value="P:zinc ion transport"/>
    <property type="evidence" value="ECO:0007669"/>
    <property type="project" value="UniProtKB-KW"/>
</dbReference>
<keyword evidence="3" id="KW-0813">Transport</keyword>
<dbReference type="InterPro" id="IPR006127">
    <property type="entry name" value="ZnuA-like"/>
</dbReference>
<keyword evidence="5" id="KW-0406">Ion transport</keyword>
<dbReference type="RefSeq" id="WP_051909857.1">
    <property type="nucleotide sequence ID" value="NZ_JFZB01000016.1"/>
</dbReference>
<keyword evidence="5" id="KW-0864">Zinc transport</keyword>
<dbReference type="OrthoDB" id="7346865at2"/>
<dbReference type="Pfam" id="PF01297">
    <property type="entry name" value="ZnuA"/>
    <property type="match status" value="1"/>
</dbReference>
<evidence type="ECO:0000313" key="8">
    <source>
        <dbReference type="EMBL" id="KFI26188.1"/>
    </source>
</evidence>
<feature type="signal peptide" evidence="7">
    <location>
        <begin position="1"/>
        <end position="25"/>
    </location>
</feature>
<reference evidence="8 9" key="1">
    <citation type="submission" date="2014-03" db="EMBL/GenBank/DDBJ databases">
        <title>Genome of Paenirhodobacter enshiensis DW2-9.</title>
        <authorList>
            <person name="Wang D."/>
            <person name="Wang G."/>
        </authorList>
    </citation>
    <scope>NUCLEOTIDE SEQUENCE [LARGE SCALE GENOMIC DNA]</scope>
    <source>
        <strain evidence="8 9">DW2-9</strain>
    </source>
</reference>
<dbReference type="InterPro" id="IPR050492">
    <property type="entry name" value="Bact_metal-bind_prot9"/>
</dbReference>
<evidence type="ECO:0000256" key="6">
    <source>
        <dbReference type="SAM" id="MobiDB-lite"/>
    </source>
</evidence>
<evidence type="ECO:0000313" key="9">
    <source>
        <dbReference type="Proteomes" id="UP000028824"/>
    </source>
</evidence>
<dbReference type="PANTHER" id="PTHR42953">
    <property type="entry name" value="HIGH-AFFINITY ZINC UPTAKE SYSTEM PROTEIN ZNUA-RELATED"/>
    <property type="match status" value="1"/>
</dbReference>
<organism evidence="8 9">
    <name type="scientific">Paenirhodobacter enshiensis</name>
    <dbReference type="NCBI Taxonomy" id="1105367"/>
    <lineage>
        <taxon>Bacteria</taxon>
        <taxon>Pseudomonadati</taxon>
        <taxon>Pseudomonadota</taxon>
        <taxon>Alphaproteobacteria</taxon>
        <taxon>Rhodobacterales</taxon>
        <taxon>Rhodobacter group</taxon>
        <taxon>Paenirhodobacter</taxon>
    </lineage>
</organism>
<evidence type="ECO:0000256" key="4">
    <source>
        <dbReference type="ARBA" id="ARBA00022729"/>
    </source>
</evidence>
<dbReference type="AlphaFoldDB" id="A0A086XVY8"/>
<sequence length="318" mass="33694">MPRPALARPLTLTALALCFPALASAGVPKVATDIAPTQSLVALVMGDLGQPSILLSKGANAHSYQMRPSEARALDQADLVIWIGPEMTPWLDRAIAASGPARPQLALLHAEGTKTRSFAGDGDEDEHEEGHDHGQDHEHTAGADGTILDPHAWLNPGNAETWLTVIADRLGTLDPEHKATYAANAEAARARIAEMDASLEARLKPVAGKPFVVYHDAYGYFADRYGLADAGSVSPGDATDPGAAHLSELRAELSAKQVVCAFPEAAHDPRPMQRLIEGTTTRLGGALDPAGTEMERGPDLYVRTLESLGDTLLACLDR</sequence>
<keyword evidence="4 7" id="KW-0732">Signal</keyword>
<name>A0A086XVY8_9RHOB</name>
<dbReference type="GO" id="GO:0046872">
    <property type="term" value="F:metal ion binding"/>
    <property type="evidence" value="ECO:0007669"/>
    <property type="project" value="InterPro"/>
</dbReference>
<dbReference type="Gene3D" id="3.40.50.1980">
    <property type="entry name" value="Nitrogenase molybdenum iron protein domain"/>
    <property type="match status" value="2"/>
</dbReference>
<proteinExistence type="inferred from homology"/>
<gene>
    <name evidence="8" type="ORF">CG50_02470</name>
</gene>
<dbReference type="EMBL" id="JFZB01000016">
    <property type="protein sequence ID" value="KFI26188.1"/>
    <property type="molecule type" value="Genomic_DNA"/>
</dbReference>
<comment type="similarity">
    <text evidence="1">Belongs to the bacterial solute-binding protein 9 family.</text>
</comment>
<feature type="region of interest" description="Disordered" evidence="6">
    <location>
        <begin position="115"/>
        <end position="146"/>
    </location>
</feature>
<keyword evidence="9" id="KW-1185">Reference proteome</keyword>
<feature type="chain" id="PRO_5001817082" description="High-affinity zinc uptake system protein ZnuA" evidence="7">
    <location>
        <begin position="26"/>
        <end position="318"/>
    </location>
</feature>
<dbReference type="Proteomes" id="UP000028824">
    <property type="component" value="Unassembled WGS sequence"/>
</dbReference>
<evidence type="ECO:0000256" key="3">
    <source>
        <dbReference type="ARBA" id="ARBA00022448"/>
    </source>
</evidence>
<dbReference type="SUPFAM" id="SSF53807">
    <property type="entry name" value="Helical backbone' metal receptor"/>
    <property type="match status" value="1"/>
</dbReference>
<evidence type="ECO:0000256" key="1">
    <source>
        <dbReference type="ARBA" id="ARBA00011028"/>
    </source>
</evidence>
<keyword evidence="5" id="KW-0862">Zinc</keyword>
<dbReference type="eggNOG" id="COG4531">
    <property type="taxonomic scope" value="Bacteria"/>
</dbReference>
<feature type="compositionally biased region" description="Basic and acidic residues" evidence="6">
    <location>
        <begin position="128"/>
        <end position="141"/>
    </location>
</feature>
<evidence type="ECO:0000256" key="2">
    <source>
        <dbReference type="ARBA" id="ARBA00015915"/>
    </source>
</evidence>
<dbReference type="PANTHER" id="PTHR42953:SF3">
    <property type="entry name" value="HIGH-AFFINITY ZINC UPTAKE SYSTEM PROTEIN ZNUA"/>
    <property type="match status" value="1"/>
</dbReference>
<protein>
    <recommendedName>
        <fullName evidence="2">High-affinity zinc uptake system protein ZnuA</fullName>
    </recommendedName>
</protein>
<comment type="caution">
    <text evidence="8">The sequence shown here is derived from an EMBL/GenBank/DDBJ whole genome shotgun (WGS) entry which is preliminary data.</text>
</comment>
<dbReference type="STRING" id="1105367.CG50_02470"/>
<evidence type="ECO:0000256" key="7">
    <source>
        <dbReference type="SAM" id="SignalP"/>
    </source>
</evidence>
<evidence type="ECO:0000256" key="5">
    <source>
        <dbReference type="ARBA" id="ARBA00022906"/>
    </source>
</evidence>
<accession>A0A086XVY8</accession>